<sequence>AMDRIHRMGQYRPIKVTRIIIENSIESRIIQLQKKKQWLADSTIGRDSKALEHLSSQDMQFLFSS</sequence>
<accession>A0ACC1J295</accession>
<dbReference type="EMBL" id="JANBPW010004544">
    <property type="protein sequence ID" value="KAJ1934676.1"/>
    <property type="molecule type" value="Genomic_DNA"/>
</dbReference>
<protein>
    <submittedName>
        <fullName evidence="1">DNA repair protein rad16</fullName>
    </submittedName>
</protein>
<comment type="caution">
    <text evidence="1">The sequence shown here is derived from an EMBL/GenBank/DDBJ whole genome shotgun (WGS) entry which is preliminary data.</text>
</comment>
<reference evidence="1" key="1">
    <citation type="submission" date="2022-07" db="EMBL/GenBank/DDBJ databases">
        <title>Phylogenomic reconstructions and comparative analyses of Kickxellomycotina fungi.</title>
        <authorList>
            <person name="Reynolds N.K."/>
            <person name="Stajich J.E."/>
            <person name="Barry K."/>
            <person name="Grigoriev I.V."/>
            <person name="Crous P."/>
            <person name="Smith M.E."/>
        </authorList>
    </citation>
    <scope>NUCLEOTIDE SEQUENCE</scope>
    <source>
        <strain evidence="1">NRRL 5244</strain>
    </source>
</reference>
<keyword evidence="2" id="KW-1185">Reference proteome</keyword>
<gene>
    <name evidence="1" type="primary">RAD16_2</name>
    <name evidence="1" type="ORF">FBU59_005626</name>
</gene>
<evidence type="ECO:0000313" key="2">
    <source>
        <dbReference type="Proteomes" id="UP001150603"/>
    </source>
</evidence>
<feature type="non-terminal residue" evidence="1">
    <location>
        <position position="1"/>
    </location>
</feature>
<dbReference type="Proteomes" id="UP001150603">
    <property type="component" value="Unassembled WGS sequence"/>
</dbReference>
<organism evidence="1 2">
    <name type="scientific">Linderina macrospora</name>
    <dbReference type="NCBI Taxonomy" id="4868"/>
    <lineage>
        <taxon>Eukaryota</taxon>
        <taxon>Fungi</taxon>
        <taxon>Fungi incertae sedis</taxon>
        <taxon>Zoopagomycota</taxon>
        <taxon>Kickxellomycotina</taxon>
        <taxon>Kickxellomycetes</taxon>
        <taxon>Kickxellales</taxon>
        <taxon>Kickxellaceae</taxon>
        <taxon>Linderina</taxon>
    </lineage>
</organism>
<evidence type="ECO:0000313" key="1">
    <source>
        <dbReference type="EMBL" id="KAJ1934676.1"/>
    </source>
</evidence>
<name>A0ACC1J295_9FUNG</name>
<proteinExistence type="predicted"/>